<sequence length="75" mass="7906">MLLSSIPWSAPNITNFELMVSGRSLLSGEKSLLGPASLAWIAAEVITIHDYPKDAGPRSHATAARAPKYTSVGIA</sequence>
<keyword evidence="3" id="KW-1185">Reference proteome</keyword>
<name>A0A100VZ93_9MYCO</name>
<dbReference type="Proteomes" id="UP000069620">
    <property type="component" value="Unassembled WGS sequence"/>
</dbReference>
<gene>
    <name evidence="2" type="ORF">RMCB_2799</name>
</gene>
<proteinExistence type="predicted"/>
<dbReference type="EMBL" id="BCSX01000024">
    <property type="protein sequence ID" value="GAS88703.1"/>
    <property type="molecule type" value="Genomic_DNA"/>
</dbReference>
<protein>
    <submittedName>
        <fullName evidence="2">Probable ER retained protein</fullName>
    </submittedName>
</protein>
<dbReference type="AlphaFoldDB" id="A0A100VZ93"/>
<feature type="region of interest" description="Disordered" evidence="1">
    <location>
        <begin position="55"/>
        <end position="75"/>
    </location>
</feature>
<organism evidence="2 3">
    <name type="scientific">Mycolicibacterium brisbanense</name>
    <dbReference type="NCBI Taxonomy" id="146020"/>
    <lineage>
        <taxon>Bacteria</taxon>
        <taxon>Bacillati</taxon>
        <taxon>Actinomycetota</taxon>
        <taxon>Actinomycetes</taxon>
        <taxon>Mycobacteriales</taxon>
        <taxon>Mycobacteriaceae</taxon>
        <taxon>Mycolicibacterium</taxon>
    </lineage>
</organism>
<evidence type="ECO:0000256" key="1">
    <source>
        <dbReference type="SAM" id="MobiDB-lite"/>
    </source>
</evidence>
<accession>A0A100VZ93</accession>
<reference evidence="3" key="2">
    <citation type="submission" date="2016-02" db="EMBL/GenBank/DDBJ databases">
        <title>Draft genome sequence of five rapidly growing Mycobacterium species.</title>
        <authorList>
            <person name="Katahira K."/>
            <person name="Gotou Y."/>
            <person name="Iida K."/>
            <person name="Ogura Y."/>
            <person name="Hayashi T."/>
        </authorList>
    </citation>
    <scope>NUCLEOTIDE SEQUENCE [LARGE SCALE GENOMIC DNA]</scope>
    <source>
        <strain evidence="3">JCM15654</strain>
    </source>
</reference>
<comment type="caution">
    <text evidence="2">The sequence shown here is derived from an EMBL/GenBank/DDBJ whole genome shotgun (WGS) entry which is preliminary data.</text>
</comment>
<evidence type="ECO:0000313" key="3">
    <source>
        <dbReference type="Proteomes" id="UP000069620"/>
    </source>
</evidence>
<evidence type="ECO:0000313" key="2">
    <source>
        <dbReference type="EMBL" id="GAS88703.1"/>
    </source>
</evidence>
<reference evidence="3" key="1">
    <citation type="journal article" date="2016" name="Genome Announc.">
        <title>Draft Genome Sequences of Five Rapidly Growing Mycobacterium Species, M. thermoresistibile, M. fortuitum subsp. acetamidolyticum, M. canariasense, M. brisbanense, and M. novocastrense.</title>
        <authorList>
            <person name="Katahira K."/>
            <person name="Ogura Y."/>
            <person name="Gotoh Y."/>
            <person name="Hayashi T."/>
        </authorList>
    </citation>
    <scope>NUCLEOTIDE SEQUENCE [LARGE SCALE GENOMIC DNA]</scope>
    <source>
        <strain evidence="3">JCM15654</strain>
    </source>
</reference>